<dbReference type="Pfam" id="PF06054">
    <property type="entry name" value="CoiA_nuc"/>
    <property type="match status" value="1"/>
</dbReference>
<dbReference type="Pfam" id="PF25164">
    <property type="entry name" value="CoiA_N"/>
    <property type="match status" value="1"/>
</dbReference>
<sequence>MFVAITPNNEKYFAFNEDKNYLYSLAKAKKLFCPHCQKNVFFRGGAKKIHHFYHERHVECSFVGEPETQEHLGGKLAVYNWLKETYPNAYIALEERITQTNQIADVYADFGNGHKFAFEIQCAEQTAEKWLERRKLYAIAGIKDIWLFGANYYKEIKADDLERDEVVLRLKYQQQIVNDKERSVYFIDVENRIVRQIGKFFGITFRTETRFVVKLQEIAIEEMKIAKIQSPCQYVLCNTFTYEKIQQYLDERKIEAAKLWNKRKEQMAARMYNIRQKQLKQKRLKQYQNYLNNFSIDKVLKRMSHREQVKFRQLVKDYGFNDRNFPGIFNIQMENYHYIHTPYPLWQLLVFHKAITHNYSKKQLIYSKYLFQDLKEQLRYDVNDSKEVATLIHSYLILLEKCGFLDKQTVYRKYIHPFKIEHNVLPIVDNKALNSNVAMYYSEFNLLAIGWADYYDTELFFTDEEQAMLESDTEYYQNLILHNIQSPLHIEKRLVDSFLESMENNTIEFERHEKEFVEHLYYLVMHDKFISRAVYDTFFALIEEKSYVERTS</sequence>
<dbReference type="InterPro" id="IPR057252">
    <property type="entry name" value="CoiA_C"/>
</dbReference>
<evidence type="ECO:0000313" key="5">
    <source>
        <dbReference type="Proteomes" id="UP000093482"/>
    </source>
</evidence>
<dbReference type="EMBL" id="MATO01000024">
    <property type="protein sequence ID" value="OCS91710.1"/>
    <property type="molecule type" value="Genomic_DNA"/>
</dbReference>
<dbReference type="Proteomes" id="UP000093482">
    <property type="component" value="Unassembled WGS sequence"/>
</dbReference>
<dbReference type="InterPro" id="IPR010330">
    <property type="entry name" value="CoiA_nuc"/>
</dbReference>
<proteinExistence type="predicted"/>
<name>A0A1C0YX68_9BACL</name>
<feature type="domain" description="Competence protein CoiA nuclease-like" evidence="1">
    <location>
        <begin position="67"/>
        <end position="229"/>
    </location>
</feature>
<keyword evidence="5" id="KW-1185">Reference proteome</keyword>
<protein>
    <recommendedName>
        <fullName evidence="6">Competence protein CoiA</fullName>
    </recommendedName>
</protein>
<comment type="caution">
    <text evidence="4">The sequence shown here is derived from an EMBL/GenBank/DDBJ whole genome shotgun (WGS) entry which is preliminary data.</text>
</comment>
<dbReference type="OrthoDB" id="3784230at2"/>
<dbReference type="RefSeq" id="WP_066463087.1">
    <property type="nucleotide sequence ID" value="NZ_MATO01000024.1"/>
</dbReference>
<evidence type="ECO:0008006" key="6">
    <source>
        <dbReference type="Google" id="ProtNLM"/>
    </source>
</evidence>
<evidence type="ECO:0000259" key="3">
    <source>
        <dbReference type="Pfam" id="PF25166"/>
    </source>
</evidence>
<evidence type="ECO:0000259" key="1">
    <source>
        <dbReference type="Pfam" id="PF06054"/>
    </source>
</evidence>
<feature type="domain" description="Competence protein CoiA-like N-terminal" evidence="2">
    <location>
        <begin position="18"/>
        <end position="62"/>
    </location>
</feature>
<gene>
    <name evidence="4" type="ORF">A6K76_08240</name>
</gene>
<dbReference type="Pfam" id="PF25166">
    <property type="entry name" value="CoiA_C"/>
    <property type="match status" value="1"/>
</dbReference>
<organism evidence="4 5">
    <name type="scientific">Caryophanon latum</name>
    <dbReference type="NCBI Taxonomy" id="33977"/>
    <lineage>
        <taxon>Bacteria</taxon>
        <taxon>Bacillati</taxon>
        <taxon>Bacillota</taxon>
        <taxon>Bacilli</taxon>
        <taxon>Bacillales</taxon>
        <taxon>Caryophanaceae</taxon>
        <taxon>Caryophanon</taxon>
    </lineage>
</organism>
<reference evidence="4 5" key="1">
    <citation type="submission" date="2016-07" db="EMBL/GenBank/DDBJ databases">
        <title>Caryophanon latum genome sequencing.</title>
        <authorList>
            <person name="Verma A."/>
            <person name="Pal Y."/>
            <person name="Krishnamurthi S."/>
        </authorList>
    </citation>
    <scope>NUCLEOTIDE SEQUENCE [LARGE SCALE GENOMIC DNA]</scope>
    <source>
        <strain evidence="4 5">DSM 14151</strain>
    </source>
</reference>
<evidence type="ECO:0000259" key="2">
    <source>
        <dbReference type="Pfam" id="PF25164"/>
    </source>
</evidence>
<feature type="domain" description="Competence protein CoiA C-terminal" evidence="3">
    <location>
        <begin position="306"/>
        <end position="413"/>
    </location>
</feature>
<dbReference type="InterPro" id="IPR057253">
    <property type="entry name" value="CoiA-like_N"/>
</dbReference>
<evidence type="ECO:0000313" key="4">
    <source>
        <dbReference type="EMBL" id="OCS91710.1"/>
    </source>
</evidence>
<dbReference type="AlphaFoldDB" id="A0A1C0YX68"/>
<accession>A0A1C0YX68</accession>